<comment type="caution">
    <text evidence="1">The sequence shown here is derived from an EMBL/GenBank/DDBJ whole genome shotgun (WGS) entry which is preliminary data.</text>
</comment>
<proteinExistence type="predicted"/>
<evidence type="ECO:0000313" key="1">
    <source>
        <dbReference type="EMBL" id="KAF4303889.1"/>
    </source>
</evidence>
<evidence type="ECO:0000313" key="2">
    <source>
        <dbReference type="Proteomes" id="UP000572817"/>
    </source>
</evidence>
<dbReference type="EMBL" id="WWBZ02000051">
    <property type="protein sequence ID" value="KAF4303889.1"/>
    <property type="molecule type" value="Genomic_DNA"/>
</dbReference>
<dbReference type="Proteomes" id="UP000572817">
    <property type="component" value="Unassembled WGS sequence"/>
</dbReference>
<organism evidence="1 2">
    <name type="scientific">Botryosphaeria dothidea</name>
    <dbReference type="NCBI Taxonomy" id="55169"/>
    <lineage>
        <taxon>Eukaryota</taxon>
        <taxon>Fungi</taxon>
        <taxon>Dikarya</taxon>
        <taxon>Ascomycota</taxon>
        <taxon>Pezizomycotina</taxon>
        <taxon>Dothideomycetes</taxon>
        <taxon>Dothideomycetes incertae sedis</taxon>
        <taxon>Botryosphaeriales</taxon>
        <taxon>Botryosphaeriaceae</taxon>
        <taxon>Botryosphaeria</taxon>
    </lineage>
</organism>
<dbReference type="OrthoDB" id="39175at2759"/>
<keyword evidence="2" id="KW-1185">Reference proteome</keyword>
<name>A0A8H4IPA1_9PEZI</name>
<reference evidence="1" key="1">
    <citation type="submission" date="2020-04" db="EMBL/GenBank/DDBJ databases">
        <title>Genome Assembly and Annotation of Botryosphaeria dothidea sdau 11-99, a Latent Pathogen of Apple Fruit Ring Rot in China.</title>
        <authorList>
            <person name="Yu C."/>
            <person name="Diao Y."/>
            <person name="Lu Q."/>
            <person name="Zhao J."/>
            <person name="Cui S."/>
            <person name="Peng C."/>
            <person name="He B."/>
            <person name="Liu H."/>
        </authorList>
    </citation>
    <scope>NUCLEOTIDE SEQUENCE [LARGE SCALE GENOMIC DNA]</scope>
    <source>
        <strain evidence="1">Sdau11-99</strain>
    </source>
</reference>
<dbReference type="AlphaFoldDB" id="A0A8H4IPA1"/>
<dbReference type="CDD" id="cd12148">
    <property type="entry name" value="fungal_TF_MHR"/>
    <property type="match status" value="1"/>
</dbReference>
<protein>
    <submittedName>
        <fullName evidence="1">C6 transcription factor</fullName>
    </submittedName>
</protein>
<sequence>MLKSEWISIDFIYHSIMTVILRFDTGVVLDAIKREECLQHARRAFIAIRDLKAHLDSRLGGQTFSSFLPWTVLYYPLRPFFVLFCNVVATSHSGDFEIMKEFADTLMDLPNLNASAQRLQKLCATLVSLCQPLVQRAKEQYMSNERNPRNPATNGTAVMESQAQEQMVQNGISSEGVIPMMPPTAFGSWFQQNMTTGAVVGDGTPEANVSRANSSDEMFSALFDVQPSLDWLGSDVFGQGTSWTDFEGGFSSG</sequence>
<gene>
    <name evidence="1" type="ORF">GTA08_BOTSDO08308</name>
</gene>
<accession>A0A8H4IPA1</accession>